<sequence length="182" mass="20823">LYQVSFNLTKYIVPQEYGLTKEEKAQIGRKIAGELVRKIMVDLAIASESYDSSGYLGKLETVHRLDKRFAKESGDEGIVSETVEEQLGKIPELNYLSQIVMMLFENYNKPVKDPERFMVKMLFSPGVKHVKYPRTPGDESTLSETEPFISLLNEEMTLMDVEMFLNKIIEKLSEDELLGESD</sequence>
<dbReference type="RefSeq" id="XP_014149355.1">
    <property type="nucleotide sequence ID" value="XM_014293880.1"/>
</dbReference>
<proteinExistence type="predicted"/>
<dbReference type="PANTHER" id="PTHR12750">
    <property type="entry name" value="DIPHOSPHOINOSITOL PENTAKISPHOSPHATE KINASE"/>
    <property type="match status" value="1"/>
</dbReference>
<dbReference type="Proteomes" id="UP000054560">
    <property type="component" value="Unassembled WGS sequence"/>
</dbReference>
<dbReference type="GO" id="GO:0006020">
    <property type="term" value="P:inositol metabolic process"/>
    <property type="evidence" value="ECO:0007669"/>
    <property type="project" value="TreeGrafter"/>
</dbReference>
<dbReference type="InterPro" id="IPR037446">
    <property type="entry name" value="His_Pase_VIP1"/>
</dbReference>
<dbReference type="OrthoDB" id="18042at2759"/>
<feature type="non-terminal residue" evidence="3">
    <location>
        <position position="1"/>
    </location>
</feature>
<dbReference type="STRING" id="667725.A0A0L0FHC8"/>
<comment type="catalytic activity">
    <reaction evidence="2">
        <text>1D-myo-inositol hexakisphosphate + ATP = 1-diphospho-1D-myo-inositol 2,3,4,5,6-pentakisphosphate + ADP</text>
        <dbReference type="Rhea" id="RHEA:37459"/>
        <dbReference type="ChEBI" id="CHEBI:30616"/>
        <dbReference type="ChEBI" id="CHEBI:58130"/>
        <dbReference type="ChEBI" id="CHEBI:74946"/>
        <dbReference type="ChEBI" id="CHEBI:456216"/>
        <dbReference type="EC" id="2.7.4.24"/>
    </reaction>
    <physiologicalReaction direction="left-to-right" evidence="2">
        <dbReference type="Rhea" id="RHEA:37460"/>
    </physiologicalReaction>
</comment>
<dbReference type="eggNOG" id="KOG1057">
    <property type="taxonomic scope" value="Eukaryota"/>
</dbReference>
<dbReference type="GeneID" id="25912527"/>
<evidence type="ECO:0000256" key="1">
    <source>
        <dbReference type="ARBA" id="ARBA00033696"/>
    </source>
</evidence>
<organism evidence="3 4">
    <name type="scientific">Sphaeroforma arctica JP610</name>
    <dbReference type="NCBI Taxonomy" id="667725"/>
    <lineage>
        <taxon>Eukaryota</taxon>
        <taxon>Ichthyosporea</taxon>
        <taxon>Ichthyophonida</taxon>
        <taxon>Sphaeroforma</taxon>
    </lineage>
</organism>
<evidence type="ECO:0000313" key="4">
    <source>
        <dbReference type="Proteomes" id="UP000054560"/>
    </source>
</evidence>
<dbReference type="GO" id="GO:0033857">
    <property type="term" value="F:5-diphosphoinositol pentakisphosphate 1-kinase activity"/>
    <property type="evidence" value="ECO:0007669"/>
    <property type="project" value="TreeGrafter"/>
</dbReference>
<name>A0A0L0FHC8_9EUKA</name>
<dbReference type="AlphaFoldDB" id="A0A0L0FHC8"/>
<keyword evidence="4" id="KW-1185">Reference proteome</keyword>
<dbReference type="GO" id="GO:0000828">
    <property type="term" value="F:inositol hexakisphosphate kinase activity"/>
    <property type="evidence" value="ECO:0007669"/>
    <property type="project" value="TreeGrafter"/>
</dbReference>
<accession>A0A0L0FHC8</accession>
<evidence type="ECO:0000313" key="3">
    <source>
        <dbReference type="EMBL" id="KNC75453.1"/>
    </source>
</evidence>
<comment type="catalytic activity">
    <reaction evidence="1">
        <text>5-diphospho-1D-myo-inositol 1,2,3,4,6-pentakisphosphate + ATP + H(+) = 1,5-bis(diphospho)-1D-myo-inositol 2,3,4,6-tetrakisphosphate + ADP</text>
        <dbReference type="Rhea" id="RHEA:10276"/>
        <dbReference type="ChEBI" id="CHEBI:15378"/>
        <dbReference type="ChEBI" id="CHEBI:30616"/>
        <dbReference type="ChEBI" id="CHEBI:58628"/>
        <dbReference type="ChEBI" id="CHEBI:77983"/>
        <dbReference type="ChEBI" id="CHEBI:456216"/>
        <dbReference type="EC" id="2.7.4.24"/>
    </reaction>
    <physiologicalReaction direction="left-to-right" evidence="1">
        <dbReference type="Rhea" id="RHEA:10277"/>
    </physiologicalReaction>
</comment>
<dbReference type="PANTHER" id="PTHR12750:SF9">
    <property type="entry name" value="INOSITOL HEXAKISPHOSPHATE AND DIPHOSPHOINOSITOL-PENTAKISPHOSPHATE KINASE"/>
    <property type="match status" value="1"/>
</dbReference>
<gene>
    <name evidence="3" type="ORF">SARC_12023</name>
</gene>
<dbReference type="GO" id="GO:0032958">
    <property type="term" value="P:inositol phosphate biosynthetic process"/>
    <property type="evidence" value="ECO:0007669"/>
    <property type="project" value="TreeGrafter"/>
</dbReference>
<evidence type="ECO:0000256" key="2">
    <source>
        <dbReference type="ARBA" id="ARBA00034629"/>
    </source>
</evidence>
<dbReference type="EMBL" id="KQ243617">
    <property type="protein sequence ID" value="KNC75453.1"/>
    <property type="molecule type" value="Genomic_DNA"/>
</dbReference>
<protein>
    <submittedName>
        <fullName evidence="3">Uncharacterized protein</fullName>
    </submittedName>
</protein>
<reference evidence="3 4" key="1">
    <citation type="submission" date="2011-02" db="EMBL/GenBank/DDBJ databases">
        <title>The Genome Sequence of Sphaeroforma arctica JP610.</title>
        <authorList>
            <consortium name="The Broad Institute Genome Sequencing Platform"/>
            <person name="Russ C."/>
            <person name="Cuomo C."/>
            <person name="Young S.K."/>
            <person name="Zeng Q."/>
            <person name="Gargeya S."/>
            <person name="Alvarado L."/>
            <person name="Berlin A."/>
            <person name="Chapman S.B."/>
            <person name="Chen Z."/>
            <person name="Freedman E."/>
            <person name="Gellesch M."/>
            <person name="Goldberg J."/>
            <person name="Griggs A."/>
            <person name="Gujja S."/>
            <person name="Heilman E."/>
            <person name="Heiman D."/>
            <person name="Howarth C."/>
            <person name="Mehta T."/>
            <person name="Neiman D."/>
            <person name="Pearson M."/>
            <person name="Roberts A."/>
            <person name="Saif S."/>
            <person name="Shea T."/>
            <person name="Shenoy N."/>
            <person name="Sisk P."/>
            <person name="Stolte C."/>
            <person name="Sykes S."/>
            <person name="White J."/>
            <person name="Yandava C."/>
            <person name="Burger G."/>
            <person name="Gray M.W."/>
            <person name="Holland P.W.H."/>
            <person name="King N."/>
            <person name="Lang F.B.F."/>
            <person name="Roger A.J."/>
            <person name="Ruiz-Trillo I."/>
            <person name="Haas B."/>
            <person name="Nusbaum C."/>
            <person name="Birren B."/>
        </authorList>
    </citation>
    <scope>NUCLEOTIDE SEQUENCE [LARGE SCALE GENOMIC DNA]</scope>
    <source>
        <strain evidence="3 4">JP610</strain>
    </source>
</reference>